<keyword evidence="3 5" id="KW-0732">Signal</keyword>
<feature type="transmembrane region" description="Helical" evidence="7">
    <location>
        <begin position="417"/>
        <end position="440"/>
    </location>
</feature>
<keyword evidence="5" id="KW-0449">Lipoprotein</keyword>
<dbReference type="InterPro" id="IPR017853">
    <property type="entry name" value="GH"/>
</dbReference>
<proteinExistence type="inferred from homology"/>
<feature type="region of interest" description="Disordered" evidence="6">
    <location>
        <begin position="468"/>
        <end position="534"/>
    </location>
</feature>
<accession>A0ABQ0GK95</accession>
<keyword evidence="4" id="KW-0325">Glycoprotein</keyword>
<dbReference type="RefSeq" id="XP_070919872.1">
    <property type="nucleotide sequence ID" value="XM_071063771.1"/>
</dbReference>
<evidence type="ECO:0000313" key="9">
    <source>
        <dbReference type="Proteomes" id="UP001628179"/>
    </source>
</evidence>
<keyword evidence="7" id="KW-1133">Transmembrane helix</keyword>
<evidence type="ECO:0000256" key="1">
    <source>
        <dbReference type="ARBA" id="ARBA00004609"/>
    </source>
</evidence>
<comment type="subcellular location">
    <subcellularLocation>
        <location evidence="1 5">Cell membrane</location>
        <topology evidence="1 5">Lipid-anchor</topology>
        <topology evidence="1 5">GPI-anchor</topology>
    </subcellularLocation>
</comment>
<evidence type="ECO:0000256" key="3">
    <source>
        <dbReference type="ARBA" id="ARBA00022729"/>
    </source>
</evidence>
<comment type="similarity">
    <text evidence="2 5">Belongs to the glycosyl hydrolase 72 family.</text>
</comment>
<dbReference type="Proteomes" id="UP001628179">
    <property type="component" value="Unassembled WGS sequence"/>
</dbReference>
<dbReference type="SUPFAM" id="SSF51445">
    <property type="entry name" value="(Trans)glycosidases"/>
    <property type="match status" value="1"/>
</dbReference>
<dbReference type="Pfam" id="PF03198">
    <property type="entry name" value="Glyco_hydro_72"/>
    <property type="match status" value="1"/>
</dbReference>
<dbReference type="EMBL" id="BAAFSV010000004">
    <property type="protein sequence ID" value="GAB1318141.1"/>
    <property type="molecule type" value="Genomic_DNA"/>
</dbReference>
<comment type="caution">
    <text evidence="8">The sequence shown here is derived from an EMBL/GenBank/DDBJ whole genome shotgun (WGS) entry which is preliminary data.</text>
</comment>
<evidence type="ECO:0000256" key="7">
    <source>
        <dbReference type="SAM" id="Phobius"/>
    </source>
</evidence>
<evidence type="ECO:0000256" key="5">
    <source>
        <dbReference type="RuleBase" id="RU361209"/>
    </source>
</evidence>
<dbReference type="EC" id="2.4.1.-" evidence="5"/>
<dbReference type="Gene3D" id="3.20.20.80">
    <property type="entry name" value="Glycosidases"/>
    <property type="match status" value="1"/>
</dbReference>
<name>A0ABQ0GK95_9PEZI</name>
<protein>
    <recommendedName>
        <fullName evidence="5">1,3-beta-glucanosyltransferase</fullName>
        <ecNumber evidence="5">2.4.1.-</ecNumber>
    </recommendedName>
</protein>
<keyword evidence="5" id="KW-0808">Transferase</keyword>
<sequence>MGVAQMIFSLLSLCLFLLFPSPAAAISPISVKGRKLYDQDGNQFFVRGVVYVAGQSRLDPLADAKQCAADAVLMRNLGVNTIYVYSIDPERDHDGCMEEFAKQGIYLWLNLGDFPRSTDSLQQEPQWTASEYAWWTQCMDSVAAFDNVLAFGIAQQTIGETANSTVVAPSLKAAARDVRAYRDARGYRAIPLSYSAGEEEQFQLLTAQYLTCGDTDETIDIFGLNIFEGCEEADYDQLRDRYRDFHIPLIISESGCADRSGRRDFEEVALTFSSRFQEVFSGASVYEWSEKNDGMGLVQYPNDANLGFPTTLSHFNTLSSIYASRPAGTPAVSYTPSNSAPSCPTADPSLGWLVDGTAPLPTIAGLQVSTVSRITTTSDPVGGPTGAPDTAGEQGDDGTFSAGASDGGGTNGLSTGAIAGIAIGCALGALGTVLGFFLFLRERKRARQSGNYPEDKPKFELPAEAKATEMAGTPQSQMSPEHAWKFPGQEVGELPEQSDVRELPGGNSPMAPTSQHHYELEGSPVEGLTQHGGE</sequence>
<feature type="region of interest" description="Disordered" evidence="6">
    <location>
        <begin position="375"/>
        <end position="406"/>
    </location>
</feature>
<comment type="function">
    <text evidence="5">Splits internally a 1,3-beta-glucan molecule and transfers the newly generated reducing end (the donor) to the non-reducing end of another 1,3-beta-glucan molecule (the acceptor) forming a 1,3-beta linkage, resulting in the elongation of 1,3-beta-glucan chains in the cell wall.</text>
</comment>
<keyword evidence="7" id="KW-0812">Transmembrane</keyword>
<keyword evidence="5 7" id="KW-0472">Membrane</keyword>
<evidence type="ECO:0000313" key="8">
    <source>
        <dbReference type="EMBL" id="GAB1318141.1"/>
    </source>
</evidence>
<evidence type="ECO:0000256" key="4">
    <source>
        <dbReference type="ARBA" id="ARBA00023180"/>
    </source>
</evidence>
<reference evidence="8 9" key="1">
    <citation type="submission" date="2024-09" db="EMBL/GenBank/DDBJ databases">
        <title>Itraconazole resistance in Madurella fahalii resulting from another homologue of gene encoding cytochrome P450 14-alpha sterol demethylase (CYP51).</title>
        <authorList>
            <person name="Yoshioka I."/>
            <person name="Fahal A.H."/>
            <person name="Kaneko S."/>
            <person name="Yaguchi T."/>
        </authorList>
    </citation>
    <scope>NUCLEOTIDE SEQUENCE [LARGE SCALE GENOMIC DNA]</scope>
    <source>
        <strain evidence="8 9">IFM 68171</strain>
    </source>
</reference>
<keyword evidence="5" id="KW-0336">GPI-anchor</keyword>
<dbReference type="GeneID" id="98179094"/>
<evidence type="ECO:0000256" key="2">
    <source>
        <dbReference type="ARBA" id="ARBA00007528"/>
    </source>
</evidence>
<dbReference type="PANTHER" id="PTHR31468:SF8">
    <property type="entry name" value="1,3-BETA-GLUCANOSYLTRANSFERASE GAS2"/>
    <property type="match status" value="1"/>
</dbReference>
<organism evidence="8 9">
    <name type="scientific">Madurella fahalii</name>
    <dbReference type="NCBI Taxonomy" id="1157608"/>
    <lineage>
        <taxon>Eukaryota</taxon>
        <taxon>Fungi</taxon>
        <taxon>Dikarya</taxon>
        <taxon>Ascomycota</taxon>
        <taxon>Pezizomycotina</taxon>
        <taxon>Sordariomycetes</taxon>
        <taxon>Sordariomycetidae</taxon>
        <taxon>Sordariales</taxon>
        <taxon>Sordariales incertae sedis</taxon>
        <taxon>Madurella</taxon>
    </lineage>
</organism>
<dbReference type="CDD" id="cd12087">
    <property type="entry name" value="TM_EGFR-like"/>
    <property type="match status" value="1"/>
</dbReference>
<dbReference type="PANTHER" id="PTHR31468">
    <property type="entry name" value="1,3-BETA-GLUCANOSYLTRANSFERASE GAS1"/>
    <property type="match status" value="1"/>
</dbReference>
<feature type="chain" id="PRO_5045002828" description="1,3-beta-glucanosyltransferase" evidence="5">
    <location>
        <begin position="26"/>
        <end position="534"/>
    </location>
</feature>
<gene>
    <name evidence="8" type="ORF">MFIFM68171_08351</name>
</gene>
<feature type="signal peptide" evidence="5">
    <location>
        <begin position="1"/>
        <end position="25"/>
    </location>
</feature>
<evidence type="ECO:0000256" key="6">
    <source>
        <dbReference type="SAM" id="MobiDB-lite"/>
    </source>
</evidence>
<dbReference type="InterPro" id="IPR004886">
    <property type="entry name" value="Glucanosyltransferase"/>
</dbReference>
<keyword evidence="9" id="KW-1185">Reference proteome</keyword>